<keyword evidence="1" id="KW-0862">Zinc</keyword>
<evidence type="ECO:0000256" key="1">
    <source>
        <dbReference type="PROSITE-ProRule" id="PRU00175"/>
    </source>
</evidence>
<dbReference type="Proteomes" id="UP000283530">
    <property type="component" value="Unassembled WGS sequence"/>
</dbReference>
<evidence type="ECO:0000313" key="3">
    <source>
        <dbReference type="EMBL" id="RWR73513.1"/>
    </source>
</evidence>
<dbReference type="SUPFAM" id="SSF57850">
    <property type="entry name" value="RING/U-box"/>
    <property type="match status" value="1"/>
</dbReference>
<evidence type="ECO:0000259" key="2">
    <source>
        <dbReference type="PROSITE" id="PS50089"/>
    </source>
</evidence>
<dbReference type="InterPro" id="IPR051826">
    <property type="entry name" value="E3_ubiquitin-ligase_domain"/>
</dbReference>
<comment type="caution">
    <text evidence="3">The sequence shown here is derived from an EMBL/GenBank/DDBJ whole genome shotgun (WGS) entry which is preliminary data.</text>
</comment>
<keyword evidence="1" id="KW-0863">Zinc-finger</keyword>
<dbReference type="Pfam" id="PF13639">
    <property type="entry name" value="zf-RING_2"/>
    <property type="match status" value="1"/>
</dbReference>
<dbReference type="OrthoDB" id="21204at2759"/>
<reference evidence="3 4" key="1">
    <citation type="journal article" date="2019" name="Nat. Plants">
        <title>Stout camphor tree genome fills gaps in understanding of flowering plant genome evolution.</title>
        <authorList>
            <person name="Chaw S.M."/>
            <person name="Liu Y.C."/>
            <person name="Wu Y.W."/>
            <person name="Wang H.Y."/>
            <person name="Lin C.I."/>
            <person name="Wu C.S."/>
            <person name="Ke H.M."/>
            <person name="Chang L.Y."/>
            <person name="Hsu C.Y."/>
            <person name="Yang H.T."/>
            <person name="Sudianto E."/>
            <person name="Hsu M.H."/>
            <person name="Wu K.P."/>
            <person name="Wang L.N."/>
            <person name="Leebens-Mack J.H."/>
            <person name="Tsai I.J."/>
        </authorList>
    </citation>
    <scope>NUCLEOTIDE SEQUENCE [LARGE SCALE GENOMIC DNA]</scope>
    <source>
        <strain evidence="4">cv. Chaw 1501</strain>
        <tissue evidence="3">Young leaves</tissue>
    </source>
</reference>
<dbReference type="GO" id="GO:0006511">
    <property type="term" value="P:ubiquitin-dependent protein catabolic process"/>
    <property type="evidence" value="ECO:0007669"/>
    <property type="project" value="TreeGrafter"/>
</dbReference>
<dbReference type="InterPro" id="IPR001841">
    <property type="entry name" value="Znf_RING"/>
</dbReference>
<dbReference type="GO" id="GO:0008270">
    <property type="term" value="F:zinc ion binding"/>
    <property type="evidence" value="ECO:0007669"/>
    <property type="project" value="UniProtKB-KW"/>
</dbReference>
<sequence>MAKQKQACSNDLCFDLDEALTMPDTPVATPPEPSLPTVLAAGVCTVCLEPFEAGKGAKRMPCGHLFHDTCISTWLARDRSCPTCRCPLKAHK</sequence>
<proteinExistence type="predicted"/>
<name>A0A3S3LXY3_9MAGN</name>
<dbReference type="STRING" id="337451.A0A3S3LXY3"/>
<accession>A0A3S3LXY3</accession>
<evidence type="ECO:0000313" key="4">
    <source>
        <dbReference type="Proteomes" id="UP000283530"/>
    </source>
</evidence>
<organism evidence="3 4">
    <name type="scientific">Cinnamomum micranthum f. kanehirae</name>
    <dbReference type="NCBI Taxonomy" id="337451"/>
    <lineage>
        <taxon>Eukaryota</taxon>
        <taxon>Viridiplantae</taxon>
        <taxon>Streptophyta</taxon>
        <taxon>Embryophyta</taxon>
        <taxon>Tracheophyta</taxon>
        <taxon>Spermatophyta</taxon>
        <taxon>Magnoliopsida</taxon>
        <taxon>Magnoliidae</taxon>
        <taxon>Laurales</taxon>
        <taxon>Lauraceae</taxon>
        <taxon>Cinnamomum</taxon>
    </lineage>
</organism>
<dbReference type="Gene3D" id="3.30.40.10">
    <property type="entry name" value="Zinc/RING finger domain, C3HC4 (zinc finger)"/>
    <property type="match status" value="1"/>
</dbReference>
<feature type="domain" description="RING-type" evidence="2">
    <location>
        <begin position="44"/>
        <end position="85"/>
    </location>
</feature>
<gene>
    <name evidence="3" type="ORF">CKAN_00179900</name>
</gene>
<dbReference type="EMBL" id="QPKB01000001">
    <property type="protein sequence ID" value="RWR73513.1"/>
    <property type="molecule type" value="Genomic_DNA"/>
</dbReference>
<dbReference type="InterPro" id="IPR013083">
    <property type="entry name" value="Znf_RING/FYVE/PHD"/>
</dbReference>
<dbReference type="PROSITE" id="PS50089">
    <property type="entry name" value="ZF_RING_2"/>
    <property type="match status" value="1"/>
</dbReference>
<dbReference type="PANTHER" id="PTHR22765">
    <property type="entry name" value="RING FINGER AND PROTEASE ASSOCIATED DOMAIN-CONTAINING"/>
    <property type="match status" value="1"/>
</dbReference>
<keyword evidence="1" id="KW-0479">Metal-binding</keyword>
<dbReference type="SMART" id="SM00184">
    <property type="entry name" value="RING"/>
    <property type="match status" value="1"/>
</dbReference>
<protein>
    <submittedName>
        <fullName evidence="3">E3 ubiquitin-protein ligase RING1-like protein</fullName>
    </submittedName>
</protein>
<dbReference type="AlphaFoldDB" id="A0A3S3LXY3"/>
<keyword evidence="4" id="KW-1185">Reference proteome</keyword>
<dbReference type="GO" id="GO:0061630">
    <property type="term" value="F:ubiquitin protein ligase activity"/>
    <property type="evidence" value="ECO:0007669"/>
    <property type="project" value="TreeGrafter"/>
</dbReference>